<dbReference type="InterPro" id="IPR023582">
    <property type="entry name" value="Impact"/>
</dbReference>
<accession>A0A1I2CS24</accession>
<name>A0A1I2CS24_9FIRM</name>
<dbReference type="GO" id="GO:0006446">
    <property type="term" value="P:regulation of translational initiation"/>
    <property type="evidence" value="ECO:0007669"/>
    <property type="project" value="TreeGrafter"/>
</dbReference>
<dbReference type="NCBIfam" id="TIGR00257">
    <property type="entry name" value="IMPACT_YIGZ"/>
    <property type="match status" value="1"/>
</dbReference>
<gene>
    <name evidence="4" type="ORF">SAMN05216245_11433</name>
</gene>
<feature type="domain" description="UPF0029" evidence="3">
    <location>
        <begin position="137"/>
        <end position="188"/>
    </location>
</feature>
<dbReference type="OrthoDB" id="9813771at2"/>
<dbReference type="InterPro" id="IPR036956">
    <property type="entry name" value="Impact_N_sf"/>
</dbReference>
<dbReference type="Proteomes" id="UP000198896">
    <property type="component" value="Unassembled WGS sequence"/>
</dbReference>
<protein>
    <submittedName>
        <fullName evidence="4">Uncharacterized protein, YigZ family</fullName>
    </submittedName>
</protein>
<feature type="domain" description="Impact N-terminal" evidence="2">
    <location>
        <begin position="17"/>
        <end position="118"/>
    </location>
</feature>
<comment type="similarity">
    <text evidence="1">Belongs to the IMPACT family.</text>
</comment>
<dbReference type="PANTHER" id="PTHR16301">
    <property type="entry name" value="IMPACT-RELATED"/>
    <property type="match status" value="1"/>
</dbReference>
<dbReference type="GO" id="GO:0005737">
    <property type="term" value="C:cytoplasm"/>
    <property type="evidence" value="ECO:0007669"/>
    <property type="project" value="TreeGrafter"/>
</dbReference>
<evidence type="ECO:0000313" key="4">
    <source>
        <dbReference type="EMBL" id="SFE71111.1"/>
    </source>
</evidence>
<dbReference type="RefSeq" id="WP_093913957.1">
    <property type="nucleotide sequence ID" value="NZ_FONL01000014.1"/>
</dbReference>
<dbReference type="InterPro" id="IPR020569">
    <property type="entry name" value="UPF0029_Impact_CS"/>
</dbReference>
<dbReference type="InterPro" id="IPR020568">
    <property type="entry name" value="Ribosomal_Su5_D2-typ_SF"/>
</dbReference>
<dbReference type="PANTHER" id="PTHR16301:SF20">
    <property type="entry name" value="IMPACT FAMILY MEMBER YIGZ"/>
    <property type="match status" value="1"/>
</dbReference>
<evidence type="ECO:0000259" key="2">
    <source>
        <dbReference type="Pfam" id="PF01205"/>
    </source>
</evidence>
<proteinExistence type="inferred from homology"/>
<evidence type="ECO:0000313" key="5">
    <source>
        <dbReference type="Proteomes" id="UP000198896"/>
    </source>
</evidence>
<dbReference type="Pfam" id="PF01205">
    <property type="entry name" value="Impact_N"/>
    <property type="match status" value="1"/>
</dbReference>
<dbReference type="STRING" id="1123323.SAMN05216245_11433"/>
<keyword evidence="5" id="KW-1185">Reference proteome</keyword>
<dbReference type="InterPro" id="IPR015269">
    <property type="entry name" value="UPF0029_Impact_C"/>
</dbReference>
<dbReference type="Pfam" id="PF09186">
    <property type="entry name" value="DUF1949"/>
    <property type="match status" value="1"/>
</dbReference>
<dbReference type="SUPFAM" id="SSF54211">
    <property type="entry name" value="Ribosomal protein S5 domain 2-like"/>
    <property type="match status" value="1"/>
</dbReference>
<sequence length="206" mass="22668">MNLTIAKDIRTEQVISKSRFICSLKKVKTEEEAQEFIKAVKKEFWDATHNCSAYVIDEQHQRSSDDGEPSGTAGMPMLGVLRKQGLQQVAAVVTRYFGGIKLGAGGLVRAYSGAVANAADVAGLAQKVKMGLYVFSCAPGEAGRITNLLYQQQLFNLADTEYGNAVIFTLRMPEERKPAAEKWLTDTLQKPIELTEAGFEYEEVPV</sequence>
<dbReference type="InterPro" id="IPR015796">
    <property type="entry name" value="Impact_YigZ-like"/>
</dbReference>
<dbReference type="Gene3D" id="3.30.230.30">
    <property type="entry name" value="Impact, N-terminal domain"/>
    <property type="match status" value="1"/>
</dbReference>
<evidence type="ECO:0000259" key="3">
    <source>
        <dbReference type="Pfam" id="PF09186"/>
    </source>
</evidence>
<dbReference type="AlphaFoldDB" id="A0A1I2CS24"/>
<dbReference type="PROSITE" id="PS00910">
    <property type="entry name" value="UPF0029"/>
    <property type="match status" value="1"/>
</dbReference>
<dbReference type="InterPro" id="IPR001498">
    <property type="entry name" value="Impact_N"/>
</dbReference>
<evidence type="ECO:0000256" key="1">
    <source>
        <dbReference type="ARBA" id="ARBA00007665"/>
    </source>
</evidence>
<reference evidence="4 5" key="1">
    <citation type="submission" date="2016-10" db="EMBL/GenBank/DDBJ databases">
        <authorList>
            <person name="de Groot N.N."/>
        </authorList>
    </citation>
    <scope>NUCLEOTIDE SEQUENCE [LARGE SCALE GENOMIC DNA]</scope>
    <source>
        <strain evidence="4 5">DSM 9236</strain>
    </source>
</reference>
<organism evidence="4 5">
    <name type="scientific">Succiniclasticum ruminis DSM 9236</name>
    <dbReference type="NCBI Taxonomy" id="1123323"/>
    <lineage>
        <taxon>Bacteria</taxon>
        <taxon>Bacillati</taxon>
        <taxon>Bacillota</taxon>
        <taxon>Negativicutes</taxon>
        <taxon>Acidaminococcales</taxon>
        <taxon>Acidaminococcaceae</taxon>
        <taxon>Succiniclasticum</taxon>
    </lineage>
</organism>
<dbReference type="EMBL" id="FONL01000014">
    <property type="protein sequence ID" value="SFE71111.1"/>
    <property type="molecule type" value="Genomic_DNA"/>
</dbReference>